<feature type="compositionally biased region" description="Low complexity" evidence="1">
    <location>
        <begin position="11"/>
        <end position="29"/>
    </location>
</feature>
<dbReference type="Proteomes" id="UP001465976">
    <property type="component" value="Unassembled WGS sequence"/>
</dbReference>
<feature type="compositionally biased region" description="Pro residues" evidence="1">
    <location>
        <begin position="461"/>
        <end position="488"/>
    </location>
</feature>
<feature type="region of interest" description="Disordered" evidence="1">
    <location>
        <begin position="1"/>
        <end position="40"/>
    </location>
</feature>
<dbReference type="EMBL" id="JBAHYK010000001">
    <property type="protein sequence ID" value="KAL0581970.1"/>
    <property type="molecule type" value="Genomic_DNA"/>
</dbReference>
<sequence>MNSRLKKLRSKSTSTPSPSRSPSPGSARSNTMPSTPTPGREIGTLIVVVLKANHLPNKRNIGKQDPYCVVTINGKKQRTKAIKKGGQHPEWDEELRFKILEEPDDTTPSQDGTPPPPPPKGNKLLRIQGGTKMRVACYADDLREPDFIGDTYVDLDEVLTKGETDEWFTLMHKDRFAGKVYLELTFWSNEPPPQKKVVPAPVANKDHYAGPGVFVPAGGEGQPQARIVSSSAIHDHHRRLSENIRPSSSMLDLYQPAYERNPNSAVENLSHSFGDISVRDPTRSETYPPTQNGYRAPSPGFSAFSAQPSHVYDPSASNGASGFMYDRPVTPNGSSGYHPRTSLSSQQTPYAPQTSYQPEYESSPSGYRPTPPARGPRYSIPVASSGFVPLSSSSSFSVNPAEPSGFAPPASHTPAPYPSQINAAPPVSHTPYPIPPSSSFYDNRPGTIPPPDPQYNMSTLPLPPPSTMPVHPPAPTPMPYGGYPPGPEIPTAAPTNSLSSSTGPGGSRPLPLPQGPSYNNLPPSTSQPIGNYSPSRVNGLAPPIPFPSVPPPPPLPTSHSGSPHSHSPQSHSPQPDGSILGPPPPQLPIPPSQFNPHTPNRRASLPVPPVSQGNFQPLPPPPPPPAQYNYQDYQHIPPPPLPPSHSHTGQMYYPGPPPKPPAALDDYPHSHPPPTSVSYGGY</sequence>
<feature type="compositionally biased region" description="Pro residues" evidence="1">
    <location>
        <begin position="542"/>
        <end position="556"/>
    </location>
</feature>
<dbReference type="PROSITE" id="PS50004">
    <property type="entry name" value="C2"/>
    <property type="match status" value="1"/>
</dbReference>
<dbReference type="SMART" id="SM00239">
    <property type="entry name" value="C2"/>
    <property type="match status" value="1"/>
</dbReference>
<feature type="domain" description="C2" evidence="2">
    <location>
        <begin position="23"/>
        <end position="168"/>
    </location>
</feature>
<feature type="region of interest" description="Disordered" evidence="1">
    <location>
        <begin position="103"/>
        <end position="123"/>
    </location>
</feature>
<feature type="compositionally biased region" description="Pro residues" evidence="1">
    <location>
        <begin position="617"/>
        <end position="626"/>
    </location>
</feature>
<dbReference type="CDD" id="cd08681">
    <property type="entry name" value="C2_fungal_Inn1p-like"/>
    <property type="match status" value="1"/>
</dbReference>
<accession>A0ABR3G296</accession>
<dbReference type="InterPro" id="IPR037791">
    <property type="entry name" value="C2_fungal_Inn1"/>
</dbReference>
<dbReference type="PANTHER" id="PTHR47052:SF3">
    <property type="entry name" value="INGRESSION PROTEIN 1"/>
    <property type="match status" value="1"/>
</dbReference>
<feature type="compositionally biased region" description="Basic residues" evidence="1">
    <location>
        <begin position="1"/>
        <end position="10"/>
    </location>
</feature>
<dbReference type="SUPFAM" id="SSF49562">
    <property type="entry name" value="C2 domain (Calcium/lipid-binding domain, CaLB)"/>
    <property type="match status" value="1"/>
</dbReference>
<comment type="caution">
    <text evidence="3">The sequence shown here is derived from an EMBL/GenBank/DDBJ whole genome shotgun (WGS) entry which is preliminary data.</text>
</comment>
<dbReference type="PANTHER" id="PTHR47052">
    <property type="entry name" value="CONSERVED SERINE PROLINE-RICH PROTEIN (AFU_ORTHOLOGUE AFUA_2G01790)"/>
    <property type="match status" value="1"/>
</dbReference>
<evidence type="ECO:0000259" key="2">
    <source>
        <dbReference type="PROSITE" id="PS50004"/>
    </source>
</evidence>
<feature type="compositionally biased region" description="Polar residues" evidence="1">
    <location>
        <begin position="331"/>
        <end position="365"/>
    </location>
</feature>
<protein>
    <recommendedName>
        <fullName evidence="2">C2 domain-containing protein</fullName>
    </recommendedName>
</protein>
<feature type="compositionally biased region" description="Low complexity" evidence="1">
    <location>
        <begin position="557"/>
        <end position="580"/>
    </location>
</feature>
<feature type="compositionally biased region" description="Polar residues" evidence="1">
    <location>
        <begin position="284"/>
        <end position="293"/>
    </location>
</feature>
<dbReference type="Gene3D" id="2.60.40.150">
    <property type="entry name" value="C2 domain"/>
    <property type="match status" value="1"/>
</dbReference>
<feature type="compositionally biased region" description="Low complexity" evidence="1">
    <location>
        <begin position="391"/>
        <end position="404"/>
    </location>
</feature>
<evidence type="ECO:0000313" key="4">
    <source>
        <dbReference type="Proteomes" id="UP001465976"/>
    </source>
</evidence>
<organism evidence="3 4">
    <name type="scientific">Marasmius crinis-equi</name>
    <dbReference type="NCBI Taxonomy" id="585013"/>
    <lineage>
        <taxon>Eukaryota</taxon>
        <taxon>Fungi</taxon>
        <taxon>Dikarya</taxon>
        <taxon>Basidiomycota</taxon>
        <taxon>Agaricomycotina</taxon>
        <taxon>Agaricomycetes</taxon>
        <taxon>Agaricomycetidae</taxon>
        <taxon>Agaricales</taxon>
        <taxon>Marasmiineae</taxon>
        <taxon>Marasmiaceae</taxon>
        <taxon>Marasmius</taxon>
    </lineage>
</organism>
<evidence type="ECO:0000313" key="3">
    <source>
        <dbReference type="EMBL" id="KAL0581970.1"/>
    </source>
</evidence>
<dbReference type="InterPro" id="IPR000008">
    <property type="entry name" value="C2_dom"/>
</dbReference>
<gene>
    <name evidence="3" type="ORF">V5O48_000028</name>
</gene>
<dbReference type="InterPro" id="IPR052981">
    <property type="entry name" value="Ingression_C2_domain"/>
</dbReference>
<evidence type="ECO:0000256" key="1">
    <source>
        <dbReference type="SAM" id="MobiDB-lite"/>
    </source>
</evidence>
<name>A0ABR3G296_9AGAR</name>
<feature type="compositionally biased region" description="Pro residues" evidence="1">
    <location>
        <begin position="581"/>
        <end position="593"/>
    </location>
</feature>
<proteinExistence type="predicted"/>
<dbReference type="InterPro" id="IPR035892">
    <property type="entry name" value="C2_domain_sf"/>
</dbReference>
<keyword evidence="4" id="KW-1185">Reference proteome</keyword>
<feature type="compositionally biased region" description="Polar residues" evidence="1">
    <location>
        <begin position="516"/>
        <end position="536"/>
    </location>
</feature>
<reference evidence="3 4" key="1">
    <citation type="submission" date="2024-02" db="EMBL/GenBank/DDBJ databases">
        <title>A draft genome for the cacao thread blight pathogen Marasmius crinis-equi.</title>
        <authorList>
            <person name="Cohen S.P."/>
            <person name="Baruah I.K."/>
            <person name="Amoako-Attah I."/>
            <person name="Bukari Y."/>
            <person name="Meinhardt L.W."/>
            <person name="Bailey B.A."/>
        </authorList>
    </citation>
    <scope>NUCLEOTIDE SEQUENCE [LARGE SCALE GENOMIC DNA]</scope>
    <source>
        <strain evidence="3 4">GH-76</strain>
    </source>
</reference>
<feature type="compositionally biased region" description="Polar residues" evidence="1">
    <location>
        <begin position="493"/>
        <end position="502"/>
    </location>
</feature>
<dbReference type="Pfam" id="PF00168">
    <property type="entry name" value="C2"/>
    <property type="match status" value="2"/>
</dbReference>
<feature type="region of interest" description="Disordered" evidence="1">
    <location>
        <begin position="391"/>
        <end position="682"/>
    </location>
</feature>
<feature type="region of interest" description="Disordered" evidence="1">
    <location>
        <begin position="272"/>
        <end position="378"/>
    </location>
</feature>